<keyword evidence="3" id="KW-1185">Reference proteome</keyword>
<organism evidence="2 3">
    <name type="scientific">Brachionus plicatilis</name>
    <name type="common">Marine rotifer</name>
    <name type="synonym">Brachionus muelleri</name>
    <dbReference type="NCBI Taxonomy" id="10195"/>
    <lineage>
        <taxon>Eukaryota</taxon>
        <taxon>Metazoa</taxon>
        <taxon>Spiralia</taxon>
        <taxon>Gnathifera</taxon>
        <taxon>Rotifera</taxon>
        <taxon>Eurotatoria</taxon>
        <taxon>Monogononta</taxon>
        <taxon>Pseudotrocha</taxon>
        <taxon>Ploima</taxon>
        <taxon>Brachionidae</taxon>
        <taxon>Brachionus</taxon>
    </lineage>
</organism>
<evidence type="ECO:0000256" key="1">
    <source>
        <dbReference type="SAM" id="MobiDB-lite"/>
    </source>
</evidence>
<feature type="region of interest" description="Disordered" evidence="1">
    <location>
        <begin position="89"/>
        <end position="123"/>
    </location>
</feature>
<comment type="caution">
    <text evidence="2">The sequence shown here is derived from an EMBL/GenBank/DDBJ whole genome shotgun (WGS) entry which is preliminary data.</text>
</comment>
<protein>
    <submittedName>
        <fullName evidence="2">Uncharacterized protein</fullName>
    </submittedName>
</protein>
<dbReference type="EMBL" id="REGN01004525">
    <property type="protein sequence ID" value="RNA17124.1"/>
    <property type="molecule type" value="Genomic_DNA"/>
</dbReference>
<accession>A0A3M7R168</accession>
<evidence type="ECO:0000313" key="2">
    <source>
        <dbReference type="EMBL" id="RNA17124.1"/>
    </source>
</evidence>
<proteinExistence type="predicted"/>
<name>A0A3M7R168_BRAPC</name>
<dbReference type="Proteomes" id="UP000276133">
    <property type="component" value="Unassembled WGS sequence"/>
</dbReference>
<dbReference type="AlphaFoldDB" id="A0A3M7R168"/>
<sequence>MKEKHIPECFLIDSTSLGRPTKSNKRATKFFVTKKKNGDQVCKFVTAAVSSSSTSSLSVSLFISLFFLVNELELQDPASVGLSSRVSFSCESPGKQDSSLDSKSSTLSISPFNEPKTEPVSEH</sequence>
<gene>
    <name evidence="2" type="ORF">BpHYR1_034550</name>
</gene>
<evidence type="ECO:0000313" key="3">
    <source>
        <dbReference type="Proteomes" id="UP000276133"/>
    </source>
</evidence>
<feature type="compositionally biased region" description="Low complexity" evidence="1">
    <location>
        <begin position="97"/>
        <end position="110"/>
    </location>
</feature>
<reference evidence="2 3" key="1">
    <citation type="journal article" date="2018" name="Sci. Rep.">
        <title>Genomic signatures of local adaptation to the degree of environmental predictability in rotifers.</title>
        <authorList>
            <person name="Franch-Gras L."/>
            <person name="Hahn C."/>
            <person name="Garcia-Roger E.M."/>
            <person name="Carmona M.J."/>
            <person name="Serra M."/>
            <person name="Gomez A."/>
        </authorList>
    </citation>
    <scope>NUCLEOTIDE SEQUENCE [LARGE SCALE GENOMIC DNA]</scope>
    <source>
        <strain evidence="2">HYR1</strain>
    </source>
</reference>